<comment type="caution">
    <text evidence="2">The sequence shown here is derived from an EMBL/GenBank/DDBJ whole genome shotgun (WGS) entry which is preliminary data.</text>
</comment>
<feature type="compositionally biased region" description="Low complexity" evidence="1">
    <location>
        <begin position="40"/>
        <end position="52"/>
    </location>
</feature>
<dbReference type="Proteomes" id="UP000091918">
    <property type="component" value="Unassembled WGS sequence"/>
</dbReference>
<accession>A0A1B7P5U3</accession>
<name>A0A1B7P5U3_9EURO</name>
<feature type="compositionally biased region" description="Polar residues" evidence="1">
    <location>
        <begin position="29"/>
        <end position="38"/>
    </location>
</feature>
<organism evidence="2 3">
    <name type="scientific">Emergomyces africanus</name>
    <dbReference type="NCBI Taxonomy" id="1955775"/>
    <lineage>
        <taxon>Eukaryota</taxon>
        <taxon>Fungi</taxon>
        <taxon>Dikarya</taxon>
        <taxon>Ascomycota</taxon>
        <taxon>Pezizomycotina</taxon>
        <taxon>Eurotiomycetes</taxon>
        <taxon>Eurotiomycetidae</taxon>
        <taxon>Onygenales</taxon>
        <taxon>Ajellomycetaceae</taxon>
        <taxon>Emergomyces</taxon>
    </lineage>
</organism>
<protein>
    <submittedName>
        <fullName evidence="2">Uncharacterized protein</fullName>
    </submittedName>
</protein>
<dbReference type="EMBL" id="LGUA01000078">
    <property type="protein sequence ID" value="OAX84416.1"/>
    <property type="molecule type" value="Genomic_DNA"/>
</dbReference>
<keyword evidence="3" id="KW-1185">Reference proteome</keyword>
<evidence type="ECO:0000313" key="3">
    <source>
        <dbReference type="Proteomes" id="UP000091918"/>
    </source>
</evidence>
<reference evidence="2 3" key="1">
    <citation type="submission" date="2015-07" db="EMBL/GenBank/DDBJ databases">
        <title>Emmonsia species relationships and genome sequence.</title>
        <authorList>
            <person name="Cuomo C.A."/>
            <person name="Schwartz I.S."/>
            <person name="Kenyon C."/>
            <person name="de Hoog G.S."/>
            <person name="Govender N.P."/>
            <person name="Botha A."/>
            <person name="Moreno L."/>
            <person name="de Vries M."/>
            <person name="Munoz J.F."/>
            <person name="Stielow J.B."/>
        </authorList>
    </citation>
    <scope>NUCLEOTIDE SEQUENCE [LARGE SCALE GENOMIC DNA]</scope>
    <source>
        <strain evidence="2 3">CBS 136260</strain>
    </source>
</reference>
<dbReference type="AlphaFoldDB" id="A0A1B7P5U3"/>
<sequence>MRSPVISVLQRSRPIQFLTLTCQISTNNQGSAHKNLQQPADAADLSKASKAKSGSRDQRQTGISHMHAVDK</sequence>
<feature type="region of interest" description="Disordered" evidence="1">
    <location>
        <begin position="29"/>
        <end position="71"/>
    </location>
</feature>
<proteinExistence type="predicted"/>
<gene>
    <name evidence="2" type="ORF">ACJ72_01222</name>
</gene>
<evidence type="ECO:0000256" key="1">
    <source>
        <dbReference type="SAM" id="MobiDB-lite"/>
    </source>
</evidence>
<evidence type="ECO:0000313" key="2">
    <source>
        <dbReference type="EMBL" id="OAX84416.1"/>
    </source>
</evidence>